<dbReference type="STRING" id="89059.LAC1533_1971"/>
<gene>
    <name evidence="3" type="ORF">IV43_GL001562</name>
</gene>
<accession>A0A0R2K424</accession>
<reference evidence="3 4" key="1">
    <citation type="journal article" date="2015" name="Genome Announc.">
        <title>Expanding the biotechnology potential of lactobacilli through comparative genomics of 213 strains and associated genera.</title>
        <authorList>
            <person name="Sun Z."/>
            <person name="Harris H.M."/>
            <person name="McCann A."/>
            <person name="Guo C."/>
            <person name="Argimon S."/>
            <person name="Zhang W."/>
            <person name="Yang X."/>
            <person name="Jeffery I.B."/>
            <person name="Cooney J.C."/>
            <person name="Kagawa T.F."/>
            <person name="Liu W."/>
            <person name="Song Y."/>
            <person name="Salvetti E."/>
            <person name="Wrobel A."/>
            <person name="Rasinkangas P."/>
            <person name="Parkhill J."/>
            <person name="Rea M.C."/>
            <person name="O'Sullivan O."/>
            <person name="Ritari J."/>
            <person name="Douillard F.P."/>
            <person name="Paul Ross R."/>
            <person name="Yang R."/>
            <person name="Briner A.E."/>
            <person name="Felis G.E."/>
            <person name="de Vos W.M."/>
            <person name="Barrangou R."/>
            <person name="Klaenhammer T.R."/>
            <person name="Caufield P.W."/>
            <person name="Cui Y."/>
            <person name="Zhang H."/>
            <person name="O'Toole P.W."/>
        </authorList>
    </citation>
    <scope>NUCLEOTIDE SEQUENCE [LARGE SCALE GENOMIC DNA]</scope>
    <source>
        <strain evidence="3 4">DSM 15353</strain>
    </source>
</reference>
<dbReference type="AlphaFoldDB" id="A0A0R2K424"/>
<dbReference type="PATRIC" id="fig|89059.3.peg.1671"/>
<sequence>MDKMWEKTSMVVQSTKEDGTARKRSFNNIAEKATDEQLQSFGGLVAQLTGEATDKVTVNVTTALA</sequence>
<feature type="region of interest" description="Disordered" evidence="1">
    <location>
        <begin position="1"/>
        <end position="23"/>
    </location>
</feature>
<name>A0A0R2K424_9LACO</name>
<organism evidence="3 4">
    <name type="scientific">Ligilactobacillus acidipiscis</name>
    <dbReference type="NCBI Taxonomy" id="89059"/>
    <lineage>
        <taxon>Bacteria</taxon>
        <taxon>Bacillati</taxon>
        <taxon>Bacillota</taxon>
        <taxon>Bacilli</taxon>
        <taxon>Lactobacillales</taxon>
        <taxon>Lactobacillaceae</taxon>
        <taxon>Ligilactobacillus</taxon>
    </lineage>
</organism>
<proteinExistence type="predicted"/>
<protein>
    <recommendedName>
        <fullName evidence="2">DUF1659 domain-containing protein</fullName>
    </recommendedName>
</protein>
<dbReference type="RefSeq" id="WP_010498672.1">
    <property type="nucleotide sequence ID" value="NZ_CP113926.1"/>
</dbReference>
<evidence type="ECO:0000313" key="4">
    <source>
        <dbReference type="Proteomes" id="UP000051491"/>
    </source>
</evidence>
<feature type="domain" description="DUF1659" evidence="2">
    <location>
        <begin position="3"/>
        <end position="64"/>
    </location>
</feature>
<comment type="caution">
    <text evidence="3">The sequence shown here is derived from an EMBL/GenBank/DDBJ whole genome shotgun (WGS) entry which is preliminary data.</text>
</comment>
<evidence type="ECO:0000259" key="2">
    <source>
        <dbReference type="Pfam" id="PF07872"/>
    </source>
</evidence>
<evidence type="ECO:0000256" key="1">
    <source>
        <dbReference type="SAM" id="MobiDB-lite"/>
    </source>
</evidence>
<dbReference type="InterPro" id="IPR012454">
    <property type="entry name" value="DUF1659"/>
</dbReference>
<dbReference type="EMBL" id="JQBK01000049">
    <property type="protein sequence ID" value="KRN82614.1"/>
    <property type="molecule type" value="Genomic_DNA"/>
</dbReference>
<evidence type="ECO:0000313" key="3">
    <source>
        <dbReference type="EMBL" id="KRN82614.1"/>
    </source>
</evidence>
<dbReference type="Proteomes" id="UP000051491">
    <property type="component" value="Unassembled WGS sequence"/>
</dbReference>
<dbReference type="Pfam" id="PF07872">
    <property type="entry name" value="DUF1659"/>
    <property type="match status" value="1"/>
</dbReference>